<evidence type="ECO:0000313" key="3">
    <source>
        <dbReference type="Proteomes" id="UP001321749"/>
    </source>
</evidence>
<dbReference type="AlphaFoldDB" id="A0AAV9HLR0"/>
<evidence type="ECO:0000256" key="1">
    <source>
        <dbReference type="SAM" id="Phobius"/>
    </source>
</evidence>
<organism evidence="2 3">
    <name type="scientific">Cladorrhinum samala</name>
    <dbReference type="NCBI Taxonomy" id="585594"/>
    <lineage>
        <taxon>Eukaryota</taxon>
        <taxon>Fungi</taxon>
        <taxon>Dikarya</taxon>
        <taxon>Ascomycota</taxon>
        <taxon>Pezizomycotina</taxon>
        <taxon>Sordariomycetes</taxon>
        <taxon>Sordariomycetidae</taxon>
        <taxon>Sordariales</taxon>
        <taxon>Podosporaceae</taxon>
        <taxon>Cladorrhinum</taxon>
    </lineage>
</organism>
<keyword evidence="1" id="KW-0812">Transmembrane</keyword>
<feature type="transmembrane region" description="Helical" evidence="1">
    <location>
        <begin position="99"/>
        <end position="122"/>
    </location>
</feature>
<protein>
    <submittedName>
        <fullName evidence="2">Uncharacterized protein</fullName>
    </submittedName>
</protein>
<dbReference type="Proteomes" id="UP001321749">
    <property type="component" value="Unassembled WGS sequence"/>
</dbReference>
<reference evidence="2" key="1">
    <citation type="journal article" date="2023" name="Mol. Phylogenet. Evol.">
        <title>Genome-scale phylogeny and comparative genomics of the fungal order Sordariales.</title>
        <authorList>
            <person name="Hensen N."/>
            <person name="Bonometti L."/>
            <person name="Westerberg I."/>
            <person name="Brannstrom I.O."/>
            <person name="Guillou S."/>
            <person name="Cros-Aarteil S."/>
            <person name="Calhoun S."/>
            <person name="Haridas S."/>
            <person name="Kuo A."/>
            <person name="Mondo S."/>
            <person name="Pangilinan J."/>
            <person name="Riley R."/>
            <person name="LaButti K."/>
            <person name="Andreopoulos B."/>
            <person name="Lipzen A."/>
            <person name="Chen C."/>
            <person name="Yan M."/>
            <person name="Daum C."/>
            <person name="Ng V."/>
            <person name="Clum A."/>
            <person name="Steindorff A."/>
            <person name="Ohm R.A."/>
            <person name="Martin F."/>
            <person name="Silar P."/>
            <person name="Natvig D.O."/>
            <person name="Lalanne C."/>
            <person name="Gautier V."/>
            <person name="Ament-Velasquez S.L."/>
            <person name="Kruys A."/>
            <person name="Hutchinson M.I."/>
            <person name="Powell A.J."/>
            <person name="Barry K."/>
            <person name="Miller A.N."/>
            <person name="Grigoriev I.V."/>
            <person name="Debuchy R."/>
            <person name="Gladieux P."/>
            <person name="Hiltunen Thoren M."/>
            <person name="Johannesson H."/>
        </authorList>
    </citation>
    <scope>NUCLEOTIDE SEQUENCE</scope>
    <source>
        <strain evidence="2">PSN324</strain>
    </source>
</reference>
<name>A0AAV9HLR0_9PEZI</name>
<gene>
    <name evidence="2" type="ORF">QBC42DRAFT_88437</name>
</gene>
<sequence>MSVFQPYATYLSPMIVQLKWLWYVCYCKCFLLLCTLALALAQPFGGTSLRPSVLSFLLFLSLPVSVVLFIHMFQTPVCVKCSLMYGPDRFTYLHFRLHIISRLGSFHFLTLFLLLFITYYYYNFFSPLLSFFPLIYFPFLCFSSYCVYVCS</sequence>
<keyword evidence="1" id="KW-0472">Membrane</keyword>
<evidence type="ECO:0000313" key="2">
    <source>
        <dbReference type="EMBL" id="KAK4461762.1"/>
    </source>
</evidence>
<feature type="transmembrane region" description="Helical" evidence="1">
    <location>
        <begin position="53"/>
        <end position="79"/>
    </location>
</feature>
<keyword evidence="3" id="KW-1185">Reference proteome</keyword>
<dbReference type="EMBL" id="MU864984">
    <property type="protein sequence ID" value="KAK4461762.1"/>
    <property type="molecule type" value="Genomic_DNA"/>
</dbReference>
<proteinExistence type="predicted"/>
<accession>A0AAV9HLR0</accession>
<keyword evidence="1" id="KW-1133">Transmembrane helix</keyword>
<comment type="caution">
    <text evidence="2">The sequence shown here is derived from an EMBL/GenBank/DDBJ whole genome shotgun (WGS) entry which is preliminary data.</text>
</comment>
<reference evidence="2" key="2">
    <citation type="submission" date="2023-06" db="EMBL/GenBank/DDBJ databases">
        <authorList>
            <consortium name="Lawrence Berkeley National Laboratory"/>
            <person name="Mondo S.J."/>
            <person name="Hensen N."/>
            <person name="Bonometti L."/>
            <person name="Westerberg I."/>
            <person name="Brannstrom I.O."/>
            <person name="Guillou S."/>
            <person name="Cros-Aarteil S."/>
            <person name="Calhoun S."/>
            <person name="Haridas S."/>
            <person name="Kuo A."/>
            <person name="Pangilinan J."/>
            <person name="Riley R."/>
            <person name="Labutti K."/>
            <person name="Andreopoulos B."/>
            <person name="Lipzen A."/>
            <person name="Chen C."/>
            <person name="Yanf M."/>
            <person name="Daum C."/>
            <person name="Ng V."/>
            <person name="Clum A."/>
            <person name="Steindorff A."/>
            <person name="Ohm R."/>
            <person name="Martin F."/>
            <person name="Silar P."/>
            <person name="Natvig D."/>
            <person name="Lalanne C."/>
            <person name="Gautier V."/>
            <person name="Ament-Velasquez S.L."/>
            <person name="Kruys A."/>
            <person name="Hutchinson M.I."/>
            <person name="Powell A.J."/>
            <person name="Barry K."/>
            <person name="Miller A.N."/>
            <person name="Grigoriev I.V."/>
            <person name="Debuchy R."/>
            <person name="Gladieux P."/>
            <person name="Thoren M.H."/>
            <person name="Johannesson H."/>
        </authorList>
    </citation>
    <scope>NUCLEOTIDE SEQUENCE</scope>
    <source>
        <strain evidence="2">PSN324</strain>
    </source>
</reference>
<feature type="transmembrane region" description="Helical" evidence="1">
    <location>
        <begin position="128"/>
        <end position="150"/>
    </location>
</feature>
<feature type="transmembrane region" description="Helical" evidence="1">
    <location>
        <begin position="20"/>
        <end position="41"/>
    </location>
</feature>